<feature type="active site" description="Proton acceptor" evidence="16">
    <location>
        <position position="95"/>
    </location>
</feature>
<dbReference type="RefSeq" id="WP_150032419.1">
    <property type="nucleotide sequence ID" value="NZ_VWSH01000002.1"/>
</dbReference>
<organism evidence="17 18">
    <name type="scientific">Taibaiella lutea</name>
    <dbReference type="NCBI Taxonomy" id="2608001"/>
    <lineage>
        <taxon>Bacteria</taxon>
        <taxon>Pseudomonadati</taxon>
        <taxon>Bacteroidota</taxon>
        <taxon>Chitinophagia</taxon>
        <taxon>Chitinophagales</taxon>
        <taxon>Chitinophagaceae</taxon>
        <taxon>Taibaiella</taxon>
    </lineage>
</organism>
<evidence type="ECO:0000256" key="11">
    <source>
        <dbReference type="ARBA" id="ARBA00022840"/>
    </source>
</evidence>
<dbReference type="InterPro" id="IPR004619">
    <property type="entry name" value="Type_III_PanK"/>
</dbReference>
<proteinExistence type="inferred from homology"/>
<keyword evidence="8 16" id="KW-0808">Transferase</keyword>
<evidence type="ECO:0000256" key="15">
    <source>
        <dbReference type="ARBA" id="ARBA00040883"/>
    </source>
</evidence>
<evidence type="ECO:0000256" key="4">
    <source>
        <dbReference type="ARBA" id="ARBA00005225"/>
    </source>
</evidence>
<dbReference type="PANTHER" id="PTHR34265">
    <property type="entry name" value="TYPE III PANTOTHENATE KINASE"/>
    <property type="match status" value="1"/>
</dbReference>
<comment type="similarity">
    <text evidence="14 16">Belongs to the type III pantothenate kinase family.</text>
</comment>
<sequence length="241" mass="26724">MRLCIDWGNSRIKAAIFQDEKIVKDYNFSEDEALTGIVGLMETHKPKAVILSAVANYPPELKMLLQDHAKLIILNSNTSLPIMNAYHSPDTLGADRLALAVAANHLFPQYDNLVISLGTAITYNFLPKNRAFRGGNITPGMEMRFKALHEFTDKLPLVAQQGDLVLLGYDTETSIRSGVMMGIAAEIDGMINFYKEQYPTLNVTLTGGNAPLFADKIKNQIAHDSQLLLKGLDVILRHNVR</sequence>
<dbReference type="GO" id="GO:0005737">
    <property type="term" value="C:cytoplasm"/>
    <property type="evidence" value="ECO:0007669"/>
    <property type="project" value="UniProtKB-SubCell"/>
</dbReference>
<feature type="binding site" evidence="16">
    <location>
        <begin position="6"/>
        <end position="13"/>
    </location>
    <ligand>
        <name>ATP</name>
        <dbReference type="ChEBI" id="CHEBI:30616"/>
    </ligand>
</feature>
<protein>
    <recommendedName>
        <fullName evidence="15 16">Type III pantothenate kinase</fullName>
        <ecNumber evidence="6 16">2.7.1.33</ecNumber>
    </recommendedName>
    <alternativeName>
        <fullName evidence="16">PanK-III</fullName>
    </alternativeName>
    <alternativeName>
        <fullName evidence="16">Pantothenic acid kinase</fullName>
    </alternativeName>
</protein>
<dbReference type="Pfam" id="PF03309">
    <property type="entry name" value="Pan_kinase"/>
    <property type="match status" value="1"/>
</dbReference>
<evidence type="ECO:0000256" key="6">
    <source>
        <dbReference type="ARBA" id="ARBA00012102"/>
    </source>
</evidence>
<evidence type="ECO:0000256" key="5">
    <source>
        <dbReference type="ARBA" id="ARBA00011738"/>
    </source>
</evidence>
<evidence type="ECO:0000256" key="10">
    <source>
        <dbReference type="ARBA" id="ARBA00022777"/>
    </source>
</evidence>
<accession>A0A5M6CJX7</accession>
<dbReference type="GO" id="GO:0005524">
    <property type="term" value="F:ATP binding"/>
    <property type="evidence" value="ECO:0007669"/>
    <property type="project" value="UniProtKB-UniRule"/>
</dbReference>
<feature type="binding site" evidence="16">
    <location>
        <position position="171"/>
    </location>
    <ligand>
        <name>substrate</name>
    </ligand>
</feature>
<comment type="caution">
    <text evidence="17">The sequence shown here is derived from an EMBL/GenBank/DDBJ whole genome shotgun (WGS) entry which is preliminary data.</text>
</comment>
<dbReference type="UniPathway" id="UPA00241">
    <property type="reaction ID" value="UER00352"/>
</dbReference>
<dbReference type="CDD" id="cd24015">
    <property type="entry name" value="ASKHA_NBD_PanK-III"/>
    <property type="match status" value="1"/>
</dbReference>
<comment type="cofactor">
    <cofactor evidence="16">
        <name>NH4(+)</name>
        <dbReference type="ChEBI" id="CHEBI:28938"/>
    </cofactor>
    <cofactor evidence="16">
        <name>K(+)</name>
        <dbReference type="ChEBI" id="CHEBI:29103"/>
    </cofactor>
    <text evidence="16">A monovalent cation. Ammonium or potassium.</text>
</comment>
<feature type="binding site" evidence="16">
    <location>
        <position position="119"/>
    </location>
    <ligand>
        <name>ATP</name>
        <dbReference type="ChEBI" id="CHEBI:30616"/>
    </ligand>
</feature>
<keyword evidence="9 16" id="KW-0547">Nucleotide-binding</keyword>
<dbReference type="Proteomes" id="UP000323632">
    <property type="component" value="Unassembled WGS sequence"/>
</dbReference>
<keyword evidence="11 16" id="KW-0067">ATP-binding</keyword>
<keyword evidence="12 16" id="KW-0630">Potassium</keyword>
<evidence type="ECO:0000256" key="1">
    <source>
        <dbReference type="ARBA" id="ARBA00001206"/>
    </source>
</evidence>
<evidence type="ECO:0000313" key="18">
    <source>
        <dbReference type="Proteomes" id="UP000323632"/>
    </source>
</evidence>
<dbReference type="PANTHER" id="PTHR34265:SF1">
    <property type="entry name" value="TYPE III PANTOTHENATE KINASE"/>
    <property type="match status" value="1"/>
</dbReference>
<keyword evidence="13 16" id="KW-0173">Coenzyme A biosynthesis</keyword>
<comment type="catalytic activity">
    <reaction evidence="1 16">
        <text>(R)-pantothenate + ATP = (R)-4'-phosphopantothenate + ADP + H(+)</text>
        <dbReference type="Rhea" id="RHEA:16373"/>
        <dbReference type="ChEBI" id="CHEBI:10986"/>
        <dbReference type="ChEBI" id="CHEBI:15378"/>
        <dbReference type="ChEBI" id="CHEBI:29032"/>
        <dbReference type="ChEBI" id="CHEBI:30616"/>
        <dbReference type="ChEBI" id="CHEBI:456216"/>
        <dbReference type="EC" id="2.7.1.33"/>
    </reaction>
</comment>
<evidence type="ECO:0000256" key="13">
    <source>
        <dbReference type="ARBA" id="ARBA00022993"/>
    </source>
</evidence>
<dbReference type="EMBL" id="VWSH01000002">
    <property type="protein sequence ID" value="KAA5534740.1"/>
    <property type="molecule type" value="Genomic_DNA"/>
</dbReference>
<evidence type="ECO:0000256" key="14">
    <source>
        <dbReference type="ARBA" id="ARBA00038036"/>
    </source>
</evidence>
<evidence type="ECO:0000256" key="16">
    <source>
        <dbReference type="HAMAP-Rule" id="MF_01274"/>
    </source>
</evidence>
<comment type="caution">
    <text evidence="16">Lacks conserved residue(s) required for the propagation of feature annotation.</text>
</comment>
<comment type="cofactor">
    <cofactor evidence="2">
        <name>K(+)</name>
        <dbReference type="ChEBI" id="CHEBI:29103"/>
    </cofactor>
</comment>
<dbReference type="SUPFAM" id="SSF53067">
    <property type="entry name" value="Actin-like ATPase domain"/>
    <property type="match status" value="2"/>
</dbReference>
<feature type="binding site" evidence="16">
    <location>
        <begin position="93"/>
        <end position="96"/>
    </location>
    <ligand>
        <name>substrate</name>
    </ligand>
</feature>
<comment type="pathway">
    <text evidence="4 16">Cofactor biosynthesis; coenzyme A biosynthesis; CoA from (R)-pantothenate: step 1/5.</text>
</comment>
<keyword evidence="18" id="KW-1185">Reference proteome</keyword>
<evidence type="ECO:0000256" key="7">
    <source>
        <dbReference type="ARBA" id="ARBA00022490"/>
    </source>
</evidence>
<dbReference type="NCBIfam" id="TIGR00671">
    <property type="entry name" value="baf"/>
    <property type="match status" value="1"/>
</dbReference>
<evidence type="ECO:0000256" key="9">
    <source>
        <dbReference type="ARBA" id="ARBA00022741"/>
    </source>
</evidence>
<keyword evidence="7 16" id="KW-0963">Cytoplasm</keyword>
<evidence type="ECO:0000256" key="8">
    <source>
        <dbReference type="ARBA" id="ARBA00022679"/>
    </source>
</evidence>
<gene>
    <name evidence="16" type="primary">coaX</name>
    <name evidence="17" type="ORF">F0919_09005</name>
</gene>
<dbReference type="InterPro" id="IPR043129">
    <property type="entry name" value="ATPase_NBD"/>
</dbReference>
<evidence type="ECO:0000256" key="3">
    <source>
        <dbReference type="ARBA" id="ARBA00004496"/>
    </source>
</evidence>
<feature type="binding site" evidence="16">
    <location>
        <position position="86"/>
    </location>
    <ligand>
        <name>substrate</name>
    </ligand>
</feature>
<comment type="function">
    <text evidence="16">Catalyzes the phosphorylation of pantothenate (Pan), the first step in CoA biosynthesis.</text>
</comment>
<evidence type="ECO:0000256" key="12">
    <source>
        <dbReference type="ARBA" id="ARBA00022958"/>
    </source>
</evidence>
<comment type="subcellular location">
    <subcellularLocation>
        <location evidence="3 16">Cytoplasm</location>
    </subcellularLocation>
</comment>
<reference evidence="17 18" key="1">
    <citation type="submission" date="2019-09" db="EMBL/GenBank/DDBJ databases">
        <title>Genome sequence and assembly of Taibaiella sp.</title>
        <authorList>
            <person name="Chhetri G."/>
        </authorList>
    </citation>
    <scope>NUCLEOTIDE SEQUENCE [LARGE SCALE GENOMIC DNA]</scope>
    <source>
        <strain evidence="17 18">KVB11</strain>
    </source>
</reference>
<keyword evidence="10 16" id="KW-0418">Kinase</keyword>
<name>A0A5M6CJX7_9BACT</name>
<dbReference type="AlphaFoldDB" id="A0A5M6CJX7"/>
<dbReference type="Gene3D" id="3.30.420.40">
    <property type="match status" value="2"/>
</dbReference>
<evidence type="ECO:0000313" key="17">
    <source>
        <dbReference type="EMBL" id="KAA5534740.1"/>
    </source>
</evidence>
<evidence type="ECO:0000256" key="2">
    <source>
        <dbReference type="ARBA" id="ARBA00001958"/>
    </source>
</evidence>
<dbReference type="GO" id="GO:0015937">
    <property type="term" value="P:coenzyme A biosynthetic process"/>
    <property type="evidence" value="ECO:0007669"/>
    <property type="project" value="UniProtKB-UniRule"/>
</dbReference>
<dbReference type="GO" id="GO:0004594">
    <property type="term" value="F:pantothenate kinase activity"/>
    <property type="evidence" value="ECO:0007669"/>
    <property type="project" value="UniProtKB-UniRule"/>
</dbReference>
<dbReference type="HAMAP" id="MF_01274">
    <property type="entry name" value="Pantothen_kinase_3"/>
    <property type="match status" value="1"/>
</dbReference>
<comment type="subunit">
    <text evidence="5 16">Homodimer.</text>
</comment>
<dbReference type="EC" id="2.7.1.33" evidence="6 16"/>